<keyword evidence="4" id="KW-1185">Reference proteome</keyword>
<comment type="caution">
    <text evidence="2">The sequence shown here is derived from an EMBL/GenBank/DDBJ whole genome shotgun (WGS) entry which is preliminary data.</text>
</comment>
<evidence type="ECO:0000313" key="5">
    <source>
        <dbReference type="Proteomes" id="UP001242995"/>
    </source>
</evidence>
<dbReference type="RefSeq" id="WP_306961784.1">
    <property type="nucleotide sequence ID" value="NZ_JAUSRG010000006.1"/>
</dbReference>
<protein>
    <submittedName>
        <fullName evidence="2">Uncharacterized protein</fullName>
    </submittedName>
</protein>
<sequence length="236" mass="24394">MAGNPNGTLNLSRPGTRAQNSGGLTLGSPMMRGGAASSNPAAAPLGLNVGSGPAHRSPRNAVAVQDHAFPAPTLSEVRALDETNPVVRLNERQSAIGSLLAAGPRSVAWEDEEFTTGALHVDGHSAGAPVKTSGNRPLVGFHGTSGVVSLRHVRQLRRALIIAAEAPLTIGVFGGAAAAVVPRNSEGDRSVLYISRIGPVLEIRVEFVPADASDAEIWAMLGFSMTIPLDQQVLSH</sequence>
<proteinExistence type="predicted"/>
<evidence type="ECO:0000313" key="2">
    <source>
        <dbReference type="EMBL" id="MDP9905634.1"/>
    </source>
</evidence>
<dbReference type="EMBL" id="JAUSTF010000001">
    <property type="protein sequence ID" value="MDQ0178626.1"/>
    <property type="molecule type" value="Genomic_DNA"/>
</dbReference>
<evidence type="ECO:0000256" key="1">
    <source>
        <dbReference type="SAM" id="MobiDB-lite"/>
    </source>
</evidence>
<feature type="compositionally biased region" description="Polar residues" evidence="1">
    <location>
        <begin position="1"/>
        <end position="23"/>
    </location>
</feature>
<dbReference type="EMBL" id="JAUSRG010000006">
    <property type="protein sequence ID" value="MDP9905634.1"/>
    <property type="molecule type" value="Genomic_DNA"/>
</dbReference>
<dbReference type="Proteomes" id="UP001242995">
    <property type="component" value="Unassembled WGS sequence"/>
</dbReference>
<dbReference type="Proteomes" id="UP001230951">
    <property type="component" value="Unassembled WGS sequence"/>
</dbReference>
<evidence type="ECO:0000313" key="3">
    <source>
        <dbReference type="EMBL" id="MDQ0178626.1"/>
    </source>
</evidence>
<accession>A0AAW8DJF2</accession>
<dbReference type="AlphaFoldDB" id="A0AAW8DJF2"/>
<gene>
    <name evidence="2" type="ORF">J2S90_002605</name>
    <name evidence="3" type="ORF">J2S93_000033</name>
</gene>
<organism evidence="2 5">
    <name type="scientific">Arthrobacter bambusae</name>
    <dbReference type="NCBI Taxonomy" id="1338426"/>
    <lineage>
        <taxon>Bacteria</taxon>
        <taxon>Bacillati</taxon>
        <taxon>Actinomycetota</taxon>
        <taxon>Actinomycetes</taxon>
        <taxon>Micrococcales</taxon>
        <taxon>Micrococcaceae</taxon>
        <taxon>Arthrobacter</taxon>
    </lineage>
</organism>
<name>A0AAW8DJF2_9MICC</name>
<reference evidence="2 4" key="1">
    <citation type="submission" date="2023-07" db="EMBL/GenBank/DDBJ databases">
        <title>Sorghum-associated microbial communities from plants grown in Nebraska, USA.</title>
        <authorList>
            <person name="Schachtman D."/>
        </authorList>
    </citation>
    <scope>NUCLEOTIDE SEQUENCE</scope>
    <source>
        <strain evidence="2">DS1006</strain>
        <strain evidence="3 4">DS1016</strain>
    </source>
</reference>
<feature type="region of interest" description="Disordered" evidence="1">
    <location>
        <begin position="1"/>
        <end position="39"/>
    </location>
</feature>
<evidence type="ECO:0000313" key="4">
    <source>
        <dbReference type="Proteomes" id="UP001230951"/>
    </source>
</evidence>